<name>A0ABM8V421_THEXY</name>
<dbReference type="InterPro" id="IPR023214">
    <property type="entry name" value="HAD_sf"/>
</dbReference>
<dbReference type="Gene3D" id="3.40.50.1000">
    <property type="entry name" value="HAD superfamily/HAD-like"/>
    <property type="match status" value="1"/>
</dbReference>
<protein>
    <submittedName>
        <fullName evidence="1">Haloacid dehalogenase superfamily protein, subfamily IA</fullName>
    </submittedName>
</protein>
<evidence type="ECO:0000313" key="1">
    <source>
        <dbReference type="EMBL" id="CAG5085826.1"/>
    </source>
</evidence>
<dbReference type="Proteomes" id="UP000681526">
    <property type="component" value="Unassembled WGS sequence"/>
</dbReference>
<organism evidence="1 2">
    <name type="scientific">Thermobacillus xylanilyticus</name>
    <dbReference type="NCBI Taxonomy" id="76633"/>
    <lineage>
        <taxon>Bacteria</taxon>
        <taxon>Bacillati</taxon>
        <taxon>Bacillota</taxon>
        <taxon>Bacilli</taxon>
        <taxon>Bacillales</taxon>
        <taxon>Paenibacillaceae</taxon>
        <taxon>Thermobacillus</taxon>
    </lineage>
</organism>
<dbReference type="InterPro" id="IPR023198">
    <property type="entry name" value="PGP-like_dom2"/>
</dbReference>
<dbReference type="InterPro" id="IPR006439">
    <property type="entry name" value="HAD-SF_hydro_IA"/>
</dbReference>
<dbReference type="Pfam" id="PF00702">
    <property type="entry name" value="Hydrolase"/>
    <property type="match status" value="1"/>
</dbReference>
<dbReference type="SUPFAM" id="SSF56784">
    <property type="entry name" value="HAD-like"/>
    <property type="match status" value="1"/>
</dbReference>
<reference evidence="1 2" key="1">
    <citation type="submission" date="2021-04" db="EMBL/GenBank/DDBJ databases">
        <authorList>
            <person name="Rakotoarivonina H."/>
        </authorList>
    </citation>
    <scope>NUCLEOTIDE SEQUENCE [LARGE SCALE GENOMIC DNA]</scope>
    <source>
        <strain evidence="1 2">XE</strain>
    </source>
</reference>
<gene>
    <name evidence="1" type="primary">txxe 1603</name>
    <name evidence="1" type="ORF">TXXE_09180</name>
</gene>
<dbReference type="NCBIfam" id="TIGR01509">
    <property type="entry name" value="HAD-SF-IA-v3"/>
    <property type="match status" value="1"/>
</dbReference>
<keyword evidence="2" id="KW-1185">Reference proteome</keyword>
<dbReference type="Gene3D" id="1.10.150.240">
    <property type="entry name" value="Putative phosphatase, domain 2"/>
    <property type="match status" value="1"/>
</dbReference>
<dbReference type="PANTHER" id="PTHR43611">
    <property type="entry name" value="ALPHA-D-GLUCOSE 1-PHOSPHATE PHOSPHATASE"/>
    <property type="match status" value="1"/>
</dbReference>
<dbReference type="PANTHER" id="PTHR43611:SF3">
    <property type="entry name" value="FLAVIN MONONUCLEOTIDE HYDROLASE 1, CHLOROPLATIC"/>
    <property type="match status" value="1"/>
</dbReference>
<sequence>MPLKPQLVLDAGGVLLTNLDSFWKTLAKLAGAPFDELRARYRREMRGLLWSGGISEPDFWSWLSAAWPGLDIASARQALLDSMKPLPALNHLQAWSSLADLHILSNHRAEWLLPQLDHRIRLFSGITISSEAGFFKPDPRIYETAAAKIPPGAPVLFVDDHPDNLRAAETFGWHTLLADEADSGWTEQVEPLLRRLG</sequence>
<evidence type="ECO:0000313" key="2">
    <source>
        <dbReference type="Proteomes" id="UP000681526"/>
    </source>
</evidence>
<dbReference type="EMBL" id="CAJRAY010000042">
    <property type="protein sequence ID" value="CAG5085826.1"/>
    <property type="molecule type" value="Genomic_DNA"/>
</dbReference>
<dbReference type="InterPro" id="IPR036412">
    <property type="entry name" value="HAD-like_sf"/>
</dbReference>
<proteinExistence type="predicted"/>
<dbReference type="RefSeq" id="WP_213484370.1">
    <property type="nucleotide sequence ID" value="NZ_CAJRAY010000042.1"/>
</dbReference>
<comment type="caution">
    <text evidence="1">The sequence shown here is derived from an EMBL/GenBank/DDBJ whole genome shotgun (WGS) entry which is preliminary data.</text>
</comment>
<accession>A0ABM8V421</accession>